<dbReference type="RefSeq" id="WP_159208620.1">
    <property type="nucleotide sequence ID" value="NZ_CBCRXK010000002.1"/>
</dbReference>
<dbReference type="AlphaFoldDB" id="A0AAW8YHZ2"/>
<reference evidence="1" key="1">
    <citation type="journal article" date="2023" name="PeerJ">
        <title>Selection and evaluation of lactic acid bacteria from chicken feces in Thailand as potential probiotics.</title>
        <authorList>
            <person name="Khurajog B."/>
            <person name="Disastra Y."/>
            <person name="Lawwyne L.D."/>
            <person name="Sirichokchatchawan W."/>
            <person name="Niyomtham W."/>
            <person name="Yindee J."/>
            <person name="Hampson D.J."/>
            <person name="Prapasarakul N."/>
        </authorList>
    </citation>
    <scope>NUCLEOTIDE SEQUENCE</scope>
    <source>
        <strain evidence="1">BF9</strain>
    </source>
</reference>
<comment type="caution">
    <text evidence="1">The sequence shown here is derived from an EMBL/GenBank/DDBJ whole genome shotgun (WGS) entry which is preliminary data.</text>
</comment>
<name>A0AAW8YHZ2_PEDAC</name>
<dbReference type="InterPro" id="IPR006524">
    <property type="entry name" value="ArpU-like"/>
</dbReference>
<organism evidence="1 2">
    <name type="scientific">Pediococcus acidilactici</name>
    <dbReference type="NCBI Taxonomy" id="1254"/>
    <lineage>
        <taxon>Bacteria</taxon>
        <taxon>Bacillati</taxon>
        <taxon>Bacillota</taxon>
        <taxon>Bacilli</taxon>
        <taxon>Lactobacillales</taxon>
        <taxon>Lactobacillaceae</taxon>
        <taxon>Pediococcus</taxon>
        <taxon>Pediococcus acidilactici group</taxon>
    </lineage>
</organism>
<sequence>MDVLAIPQIDRKGTARKVKKFFEYDYPGICRRAGNNPAGIKAVVIDGMPKSPSFDNSSEEKLTDFIEKQVDYEKVVKAIRALDEMSKDIIMYNIIEKQSNSWCYRRFHMTSSRYDDYKKYALNAFADSYEYQTFGETDLHEYLSD</sequence>
<dbReference type="EMBL" id="JAWJAV010000003">
    <property type="protein sequence ID" value="MDV2621171.1"/>
    <property type="molecule type" value="Genomic_DNA"/>
</dbReference>
<proteinExistence type="predicted"/>
<accession>A0AAW8YHZ2</accession>
<evidence type="ECO:0000313" key="2">
    <source>
        <dbReference type="Proteomes" id="UP001280897"/>
    </source>
</evidence>
<protein>
    <submittedName>
        <fullName evidence="1">ArpU family phage packaging/lysis transcriptional regulator</fullName>
    </submittedName>
</protein>
<dbReference type="NCBIfam" id="TIGR01637">
    <property type="entry name" value="phage_arpU"/>
    <property type="match status" value="1"/>
</dbReference>
<dbReference type="Proteomes" id="UP001280897">
    <property type="component" value="Unassembled WGS sequence"/>
</dbReference>
<reference evidence="1" key="2">
    <citation type="submission" date="2023-10" db="EMBL/GenBank/DDBJ databases">
        <authorList>
            <person name="Khurajog B."/>
        </authorList>
    </citation>
    <scope>NUCLEOTIDE SEQUENCE</scope>
    <source>
        <strain evidence="1">BF9</strain>
    </source>
</reference>
<evidence type="ECO:0000313" key="1">
    <source>
        <dbReference type="EMBL" id="MDV2621171.1"/>
    </source>
</evidence>
<gene>
    <name evidence="1" type="ORF">R0G89_05440</name>
</gene>